<dbReference type="InterPro" id="IPR045584">
    <property type="entry name" value="Pilin-like"/>
</dbReference>
<dbReference type="NCBIfam" id="TIGR02532">
    <property type="entry name" value="IV_pilin_GFxxxE"/>
    <property type="match status" value="1"/>
</dbReference>
<feature type="region of interest" description="Disordered" evidence="2">
    <location>
        <begin position="140"/>
        <end position="159"/>
    </location>
</feature>
<protein>
    <submittedName>
        <fullName evidence="4">General secretion pathway protein G (Modular protein)</fullName>
    </submittedName>
</protein>
<dbReference type="InterPro" id="IPR012902">
    <property type="entry name" value="N_methyl_site"/>
</dbReference>
<organism evidence="4 5">
    <name type="scientific">Candidatus Sulfotelmatobacter kueseliae</name>
    <dbReference type="NCBI Taxonomy" id="2042962"/>
    <lineage>
        <taxon>Bacteria</taxon>
        <taxon>Pseudomonadati</taxon>
        <taxon>Acidobacteriota</taxon>
        <taxon>Terriglobia</taxon>
        <taxon>Terriglobales</taxon>
        <taxon>Candidatus Korobacteraceae</taxon>
        <taxon>Candidatus Sulfotelmatobacter</taxon>
    </lineage>
</organism>
<dbReference type="PRINTS" id="PR00813">
    <property type="entry name" value="BCTERIALGSPG"/>
</dbReference>
<dbReference type="PROSITE" id="PS00409">
    <property type="entry name" value="PROKAR_NTER_METHYL"/>
    <property type="match status" value="1"/>
</dbReference>
<dbReference type="GO" id="GO:0015627">
    <property type="term" value="C:type II protein secretion system complex"/>
    <property type="evidence" value="ECO:0007669"/>
    <property type="project" value="InterPro"/>
</dbReference>
<gene>
    <name evidence="4" type="ORF">SBA1_280031</name>
</gene>
<feature type="transmembrane region" description="Helical" evidence="3">
    <location>
        <begin position="40"/>
        <end position="61"/>
    </location>
</feature>
<keyword evidence="1" id="KW-0488">Methylation</keyword>
<accession>A0A2U3KIK8</accession>
<dbReference type="GO" id="GO:0015628">
    <property type="term" value="P:protein secretion by the type II secretion system"/>
    <property type="evidence" value="ECO:0007669"/>
    <property type="project" value="InterPro"/>
</dbReference>
<dbReference type="InterPro" id="IPR000983">
    <property type="entry name" value="Bac_GSPG_pilin"/>
</dbReference>
<evidence type="ECO:0000256" key="1">
    <source>
        <dbReference type="ARBA" id="ARBA00022481"/>
    </source>
</evidence>
<dbReference type="Gene3D" id="3.30.700.10">
    <property type="entry name" value="Glycoprotein, Type 4 Pilin"/>
    <property type="match status" value="1"/>
</dbReference>
<dbReference type="SUPFAM" id="SSF54523">
    <property type="entry name" value="Pili subunits"/>
    <property type="match status" value="1"/>
</dbReference>
<reference evidence="5" key="1">
    <citation type="submission" date="2018-02" db="EMBL/GenBank/DDBJ databases">
        <authorList>
            <person name="Hausmann B."/>
        </authorList>
    </citation>
    <scope>NUCLEOTIDE SEQUENCE [LARGE SCALE GENOMIC DNA]</scope>
    <source>
        <strain evidence="5">Peat soil MAG SbA1</strain>
    </source>
</reference>
<evidence type="ECO:0000313" key="5">
    <source>
        <dbReference type="Proteomes" id="UP000238701"/>
    </source>
</evidence>
<feature type="compositionally biased region" description="Polar residues" evidence="2">
    <location>
        <begin position="143"/>
        <end position="159"/>
    </location>
</feature>
<evidence type="ECO:0000256" key="3">
    <source>
        <dbReference type="SAM" id="Phobius"/>
    </source>
</evidence>
<proteinExistence type="predicted"/>
<keyword evidence="3" id="KW-0812">Transmembrane</keyword>
<evidence type="ECO:0000313" key="4">
    <source>
        <dbReference type="EMBL" id="SPF39492.1"/>
    </source>
</evidence>
<dbReference type="Pfam" id="PF07963">
    <property type="entry name" value="N_methyl"/>
    <property type="match status" value="1"/>
</dbReference>
<dbReference type="EMBL" id="OMOD01000120">
    <property type="protein sequence ID" value="SPF39492.1"/>
    <property type="molecule type" value="Genomic_DNA"/>
</dbReference>
<keyword evidence="3" id="KW-1133">Transmembrane helix</keyword>
<sequence length="159" mass="17696">MLRRVHKSDGDRFGGGFRPWASARSRGQAQKLGRMRGFTLLELMIVLSIMMILLAVAVPMYNQSIVQARESVLRSNLSTLRNVISQYTLDKQKAPQSLDDLVTAGYLRQIPLDPMTREANWEVVQEDVLMAVDQQDPGINDVHSASNGTASDGTAYSSW</sequence>
<dbReference type="Proteomes" id="UP000238701">
    <property type="component" value="Unassembled WGS sequence"/>
</dbReference>
<evidence type="ECO:0000256" key="2">
    <source>
        <dbReference type="SAM" id="MobiDB-lite"/>
    </source>
</evidence>
<keyword evidence="3" id="KW-0472">Membrane</keyword>
<dbReference type="AlphaFoldDB" id="A0A2U3KIK8"/>
<name>A0A2U3KIK8_9BACT</name>